<feature type="non-terminal residue" evidence="1">
    <location>
        <position position="124"/>
    </location>
</feature>
<name>A0A0B6ZA59_9EUPU</name>
<evidence type="ECO:0000313" key="1">
    <source>
        <dbReference type="EMBL" id="CEK65393.1"/>
    </source>
</evidence>
<protein>
    <submittedName>
        <fullName evidence="1">Uncharacterized protein</fullName>
    </submittedName>
</protein>
<dbReference type="AlphaFoldDB" id="A0A0B6ZA59"/>
<accession>A0A0B6ZA59</accession>
<gene>
    <name evidence="1" type="primary">ORF54879</name>
</gene>
<reference evidence="1" key="1">
    <citation type="submission" date="2014-12" db="EMBL/GenBank/DDBJ databases">
        <title>Insight into the proteome of Arion vulgaris.</title>
        <authorList>
            <person name="Aradska J."/>
            <person name="Bulat T."/>
            <person name="Smidak R."/>
            <person name="Sarate P."/>
            <person name="Gangsoo J."/>
            <person name="Sialana F."/>
            <person name="Bilban M."/>
            <person name="Lubec G."/>
        </authorList>
    </citation>
    <scope>NUCLEOTIDE SEQUENCE</scope>
    <source>
        <tissue evidence="1">Skin</tissue>
    </source>
</reference>
<organism evidence="1">
    <name type="scientific">Arion vulgaris</name>
    <dbReference type="NCBI Taxonomy" id="1028688"/>
    <lineage>
        <taxon>Eukaryota</taxon>
        <taxon>Metazoa</taxon>
        <taxon>Spiralia</taxon>
        <taxon>Lophotrochozoa</taxon>
        <taxon>Mollusca</taxon>
        <taxon>Gastropoda</taxon>
        <taxon>Heterobranchia</taxon>
        <taxon>Euthyneura</taxon>
        <taxon>Panpulmonata</taxon>
        <taxon>Eupulmonata</taxon>
        <taxon>Stylommatophora</taxon>
        <taxon>Helicina</taxon>
        <taxon>Arionoidea</taxon>
        <taxon>Arionidae</taxon>
        <taxon>Arion</taxon>
    </lineage>
</organism>
<proteinExistence type="predicted"/>
<sequence length="124" mass="14935">MLMMNQKKSAIFFKQICSNNYSTCADVIHVFSFQLQHYYYYYYNHYYYHHYYYRSYDSSYLFTHCSPAIEFRRIPPTDLCMNDDFPYPQSVVPPPHLGVPYSDIRSTCNIDSQVVRVLTGDQIW</sequence>
<dbReference type="EMBL" id="HACG01018528">
    <property type="protein sequence ID" value="CEK65393.1"/>
    <property type="molecule type" value="Transcribed_RNA"/>
</dbReference>